<dbReference type="AlphaFoldDB" id="A0A1T0AVH2"/>
<sequence length="94" mass="10830">MSIFSKMVSSYKRLLDEGQKSEWATAEITEYGIFNVPEDLKESARKKVEAFEASISTKREDDSIKTISSLLALSKLEINDYYVDEDGHYHTSQW</sequence>
<accession>A0A1T0AVH2</accession>
<reference evidence="1 2" key="1">
    <citation type="submission" date="2017-02" db="EMBL/GenBank/DDBJ databases">
        <title>Draft genome sequence of Haemophilus paracuniculus CCUG 43573 type strain.</title>
        <authorList>
            <person name="Engstrom-Jakobsson H."/>
            <person name="Salva-Serra F."/>
            <person name="Thorell K."/>
            <person name="Gonzales-Siles L."/>
            <person name="Karlsson R."/>
            <person name="Boulund F."/>
            <person name="Engstrand L."/>
            <person name="Kristiansson E."/>
            <person name="Moore E."/>
        </authorList>
    </citation>
    <scope>NUCLEOTIDE SEQUENCE [LARGE SCALE GENOMIC DNA]</scope>
    <source>
        <strain evidence="1 2">CCUG 43573</strain>
    </source>
</reference>
<name>A0A1T0AVH2_9PAST</name>
<proteinExistence type="predicted"/>
<evidence type="ECO:0000313" key="2">
    <source>
        <dbReference type="Proteomes" id="UP000190867"/>
    </source>
</evidence>
<dbReference type="EMBL" id="MUYA01000001">
    <property type="protein sequence ID" value="OOS00884.1"/>
    <property type="molecule type" value="Genomic_DNA"/>
</dbReference>
<dbReference type="STRING" id="734.B0187_00905"/>
<protein>
    <submittedName>
        <fullName evidence="1">Uncharacterized protein</fullName>
    </submittedName>
</protein>
<dbReference type="Proteomes" id="UP000190867">
    <property type="component" value="Unassembled WGS sequence"/>
</dbReference>
<comment type="caution">
    <text evidence="1">The sequence shown here is derived from an EMBL/GenBank/DDBJ whole genome shotgun (WGS) entry which is preliminary data.</text>
</comment>
<organism evidence="1 2">
    <name type="scientific">Haemophilus paracuniculus</name>
    <dbReference type="NCBI Taxonomy" id="734"/>
    <lineage>
        <taxon>Bacteria</taxon>
        <taxon>Pseudomonadati</taxon>
        <taxon>Pseudomonadota</taxon>
        <taxon>Gammaproteobacteria</taxon>
        <taxon>Pasteurellales</taxon>
        <taxon>Pasteurellaceae</taxon>
        <taxon>Haemophilus</taxon>
    </lineage>
</organism>
<keyword evidence="2" id="KW-1185">Reference proteome</keyword>
<dbReference type="RefSeq" id="WP_078235880.1">
    <property type="nucleotide sequence ID" value="NZ_MUYA01000001.1"/>
</dbReference>
<evidence type="ECO:0000313" key="1">
    <source>
        <dbReference type="EMBL" id="OOS00884.1"/>
    </source>
</evidence>
<gene>
    <name evidence="1" type="ORF">B0187_00905</name>
</gene>